<dbReference type="Pfam" id="PF03480">
    <property type="entry name" value="DctP"/>
    <property type="match status" value="1"/>
</dbReference>
<dbReference type="AlphaFoldDB" id="A0A1I0A8B9"/>
<dbReference type="InterPro" id="IPR018389">
    <property type="entry name" value="DctP_fam"/>
</dbReference>
<evidence type="ECO:0000256" key="3">
    <source>
        <dbReference type="ARBA" id="ARBA00022729"/>
    </source>
</evidence>
<dbReference type="PANTHER" id="PTHR33376">
    <property type="match status" value="1"/>
</dbReference>
<dbReference type="EMBL" id="FOHZ01000002">
    <property type="protein sequence ID" value="SES90439.1"/>
    <property type="molecule type" value="Genomic_DNA"/>
</dbReference>
<protein>
    <submittedName>
        <fullName evidence="4">TRAP-type C4-dicarboxylate transport system, substrate-binding protein</fullName>
    </submittedName>
</protein>
<keyword evidence="2" id="KW-0813">Transport</keyword>
<evidence type="ECO:0000313" key="4">
    <source>
        <dbReference type="EMBL" id="SES90439.1"/>
    </source>
</evidence>
<evidence type="ECO:0000313" key="5">
    <source>
        <dbReference type="Proteomes" id="UP000198762"/>
    </source>
</evidence>
<dbReference type="PANTHER" id="PTHR33376:SF7">
    <property type="entry name" value="C4-DICARBOXYLATE-BINDING PROTEIN DCTB"/>
    <property type="match status" value="1"/>
</dbReference>
<accession>A0A1I0A8B9</accession>
<dbReference type="Proteomes" id="UP000198762">
    <property type="component" value="Unassembled WGS sequence"/>
</dbReference>
<dbReference type="GO" id="GO:0055085">
    <property type="term" value="P:transmembrane transport"/>
    <property type="evidence" value="ECO:0007669"/>
    <property type="project" value="InterPro"/>
</dbReference>
<dbReference type="InterPro" id="IPR038404">
    <property type="entry name" value="TRAP_DctP_sf"/>
</dbReference>
<reference evidence="5" key="1">
    <citation type="submission" date="2016-10" db="EMBL/GenBank/DDBJ databases">
        <authorList>
            <person name="Varghese N."/>
            <person name="Submissions S."/>
        </authorList>
    </citation>
    <scope>NUCLEOTIDE SEQUENCE [LARGE SCALE GENOMIC DNA]</scope>
    <source>
        <strain evidence="5">CGMCC 1.6489</strain>
    </source>
</reference>
<name>A0A1I0A8B9_9GAMM</name>
<proteinExistence type="inferred from homology"/>
<keyword evidence="3" id="KW-0732">Signal</keyword>
<evidence type="ECO:0000256" key="2">
    <source>
        <dbReference type="ARBA" id="ARBA00022448"/>
    </source>
</evidence>
<sequence length="427" mass="45508">MGSQIVLKDDGSFRSSFYIAPHNPIHKNFTGGAPQRSRPGSEISTMKTLIKTGLTSVAAAGILVAGTATAETISHATGYPPNSIGADAANSFAEALKEISGGDMTAKVYAGSLLSFSETSPGIRDGMADSGFVLLSYYPSEFPAANLAGELSMLVDLEDVPPSHSGLAYVGALAEFVFNHCDTCVDEFAGQNQVFTGASASSDYMLLCNKEVSTLDQLQGKRIRSAGPQWARWAESLGATPVTLSVSDSYEALNQGVLDCSISSSVDLDIFKLKEVVTDITPEVPGGVYGGTAVNNVNRDVWAGLSEQQRRDVLKATAVLGAVISWDYQVGAAKELEAAEGNGITVHEASEELQQASSEFVRSDIGKIAANYEERHGIENAEELAATFRELLGKWVELTRDIDNVDDLADLYWDELYSKVDVSSYAL</sequence>
<keyword evidence="5" id="KW-1185">Reference proteome</keyword>
<organism evidence="4 5">
    <name type="scientific">Marinobacter segnicrescens</name>
    <dbReference type="NCBI Taxonomy" id="430453"/>
    <lineage>
        <taxon>Bacteria</taxon>
        <taxon>Pseudomonadati</taxon>
        <taxon>Pseudomonadota</taxon>
        <taxon>Gammaproteobacteria</taxon>
        <taxon>Pseudomonadales</taxon>
        <taxon>Marinobacteraceae</taxon>
        <taxon>Marinobacter</taxon>
    </lineage>
</organism>
<dbReference type="CDD" id="cd13666">
    <property type="entry name" value="PBP2_TRAP_DctP_like_1"/>
    <property type="match status" value="1"/>
</dbReference>
<evidence type="ECO:0000256" key="1">
    <source>
        <dbReference type="ARBA" id="ARBA00009023"/>
    </source>
</evidence>
<gene>
    <name evidence="4" type="ORF">SAMN04487962_102256</name>
</gene>
<comment type="similarity">
    <text evidence="1">Belongs to the bacterial solute-binding protein 7 family.</text>
</comment>
<dbReference type="STRING" id="430453.SAMN04487962_102256"/>
<dbReference type="Gene3D" id="3.40.190.170">
    <property type="entry name" value="Bacterial extracellular solute-binding protein, family 7"/>
    <property type="match status" value="1"/>
</dbReference>